<reference evidence="2 3" key="1">
    <citation type="submission" date="2021-06" db="EMBL/GenBank/DDBJ databases">
        <authorList>
            <person name="Kallberg Y."/>
            <person name="Tangrot J."/>
            <person name="Rosling A."/>
        </authorList>
    </citation>
    <scope>NUCLEOTIDE SEQUENCE [LARGE SCALE GENOMIC DNA]</scope>
    <source>
        <strain evidence="2 3">120-4 pot B 10/14</strain>
    </source>
</reference>
<dbReference type="Proteomes" id="UP000789901">
    <property type="component" value="Unassembled WGS sequence"/>
</dbReference>
<feature type="region of interest" description="Disordered" evidence="1">
    <location>
        <begin position="109"/>
        <end position="143"/>
    </location>
</feature>
<feature type="region of interest" description="Disordered" evidence="1">
    <location>
        <begin position="25"/>
        <end position="85"/>
    </location>
</feature>
<proteinExistence type="predicted"/>
<evidence type="ECO:0000313" key="3">
    <source>
        <dbReference type="Proteomes" id="UP000789901"/>
    </source>
</evidence>
<evidence type="ECO:0000256" key="1">
    <source>
        <dbReference type="SAM" id="MobiDB-lite"/>
    </source>
</evidence>
<name>A0ABN7W566_GIGMA</name>
<sequence length="143" mass="16836">MSNKSICTKTPEKLKKKNYFLKAQREKTTIPEVPELHYALESSKENDASNQELEEEKKKHVNRINKPRIKNAKTEAYEPYQEPAEMNSEINKKKINKYNRTLLKSTIKLQNQNTNSNKKIENEIDSSAKDEYHKINIRKDNTL</sequence>
<feature type="non-terminal residue" evidence="2">
    <location>
        <position position="1"/>
    </location>
</feature>
<organism evidence="2 3">
    <name type="scientific">Gigaspora margarita</name>
    <dbReference type="NCBI Taxonomy" id="4874"/>
    <lineage>
        <taxon>Eukaryota</taxon>
        <taxon>Fungi</taxon>
        <taxon>Fungi incertae sedis</taxon>
        <taxon>Mucoromycota</taxon>
        <taxon>Glomeromycotina</taxon>
        <taxon>Glomeromycetes</taxon>
        <taxon>Diversisporales</taxon>
        <taxon>Gigasporaceae</taxon>
        <taxon>Gigaspora</taxon>
    </lineage>
</organism>
<accession>A0ABN7W566</accession>
<keyword evidence="3" id="KW-1185">Reference proteome</keyword>
<comment type="caution">
    <text evidence="2">The sequence shown here is derived from an EMBL/GenBank/DDBJ whole genome shotgun (WGS) entry which is preliminary data.</text>
</comment>
<gene>
    <name evidence="2" type="ORF">GMARGA_LOCUS26753</name>
</gene>
<feature type="compositionally biased region" description="Basic and acidic residues" evidence="1">
    <location>
        <begin position="118"/>
        <end position="143"/>
    </location>
</feature>
<feature type="compositionally biased region" description="Basic residues" evidence="1">
    <location>
        <begin position="59"/>
        <end position="71"/>
    </location>
</feature>
<feature type="non-terminal residue" evidence="2">
    <location>
        <position position="143"/>
    </location>
</feature>
<dbReference type="EMBL" id="CAJVQB010031665">
    <property type="protein sequence ID" value="CAG8817232.1"/>
    <property type="molecule type" value="Genomic_DNA"/>
</dbReference>
<evidence type="ECO:0000313" key="2">
    <source>
        <dbReference type="EMBL" id="CAG8817232.1"/>
    </source>
</evidence>
<protein>
    <submittedName>
        <fullName evidence="2">41418_t:CDS:1</fullName>
    </submittedName>
</protein>